<accession>A0A0F0L3C0</accession>
<reference evidence="6 7" key="1">
    <citation type="submission" date="2015-02" db="EMBL/GenBank/DDBJ databases">
        <title>Draft genome sequences of ten Microbacterium spp. with emphasis on heavy metal contaminated environments.</title>
        <authorList>
            <person name="Corretto E."/>
        </authorList>
    </citation>
    <scope>NUCLEOTIDE SEQUENCE [LARGE SCALE GENOMIC DNA]</scope>
    <source>
        <strain evidence="6 7">DSM 23848</strain>
    </source>
</reference>
<evidence type="ECO:0000313" key="7">
    <source>
        <dbReference type="Proteomes" id="UP000033448"/>
    </source>
</evidence>
<dbReference type="PANTHER" id="PTHR30061:SF50">
    <property type="entry name" value="MALTOSE_MALTODEXTRIN-BINDING PERIPLASMIC PROTEIN"/>
    <property type="match status" value="1"/>
</dbReference>
<dbReference type="CDD" id="cd13586">
    <property type="entry name" value="PBP2_Maltose_binding_like"/>
    <property type="match status" value="1"/>
</dbReference>
<dbReference type="PATRIC" id="fig|582680.7.peg.1257"/>
<dbReference type="Proteomes" id="UP000033448">
    <property type="component" value="Unassembled WGS sequence"/>
</dbReference>
<dbReference type="GO" id="GO:0015144">
    <property type="term" value="F:carbohydrate transmembrane transporter activity"/>
    <property type="evidence" value="ECO:0007669"/>
    <property type="project" value="InterPro"/>
</dbReference>
<evidence type="ECO:0000256" key="4">
    <source>
        <dbReference type="ARBA" id="ARBA00022729"/>
    </source>
</evidence>
<dbReference type="OrthoDB" id="9766758at2"/>
<dbReference type="Gene3D" id="3.40.190.10">
    <property type="entry name" value="Periplasmic binding protein-like II"/>
    <property type="match status" value="2"/>
</dbReference>
<keyword evidence="2" id="KW-0813">Transport</keyword>
<evidence type="ECO:0000256" key="2">
    <source>
        <dbReference type="ARBA" id="ARBA00022448"/>
    </source>
</evidence>
<dbReference type="AlphaFoldDB" id="A0A0F0L3C0"/>
<dbReference type="Pfam" id="PF13416">
    <property type="entry name" value="SBP_bac_8"/>
    <property type="match status" value="1"/>
</dbReference>
<dbReference type="GO" id="GO:0015768">
    <property type="term" value="P:maltose transport"/>
    <property type="evidence" value="ECO:0007669"/>
    <property type="project" value="TreeGrafter"/>
</dbReference>
<feature type="signal peptide" evidence="5">
    <location>
        <begin position="1"/>
        <end position="21"/>
    </location>
</feature>
<sequence>MKVNRKSIVGFGAVLVAGALALTGCGGSAGSASSTSDSAKNAGTLTVWVDSNRAAAMKQVAADFQKDKGIKIDLVVKDFGKIRDDFTAQVPTGKGPDVTIGAHDWIGSFVKDGLVAPIELGDSASKFEKVAISAVTYDSKVYGLPYAIENIAILRNTALADSTPATYDEMIAKGKAAGTKYPFLIGLDAATGDAYHTYPFETSFGGQVFAQNADGSYDAKKLTIGDEAGQKFATWLGAQGAAGVFNPGLTGDLAKAAFNAGEAPYFISGPWNLPDAEKAGIKVSVDPIPSAGGQEARPFAGVQAFFVNAKSKNTLAANEFLVNYLATPSVQTALYKAGGRPPALTESFQAAQSDPAVAGFAKVGANAVPMPSVPEMGSVWDDWGKSEVAIIKGADPVGTWTTMSQAIQTKIG</sequence>
<name>A0A0F0L3C0_9MICO</name>
<dbReference type="GO" id="GO:0055052">
    <property type="term" value="C:ATP-binding cassette (ABC) transporter complex, substrate-binding subunit-containing"/>
    <property type="evidence" value="ECO:0007669"/>
    <property type="project" value="TreeGrafter"/>
</dbReference>
<dbReference type="SUPFAM" id="SSF53850">
    <property type="entry name" value="Periplasmic binding protein-like II"/>
    <property type="match status" value="1"/>
</dbReference>
<keyword evidence="3" id="KW-0762">Sugar transport</keyword>
<evidence type="ECO:0000313" key="6">
    <source>
        <dbReference type="EMBL" id="KJL26011.1"/>
    </source>
</evidence>
<evidence type="ECO:0000256" key="3">
    <source>
        <dbReference type="ARBA" id="ARBA00022597"/>
    </source>
</evidence>
<feature type="chain" id="PRO_5039691173" evidence="5">
    <location>
        <begin position="22"/>
        <end position="412"/>
    </location>
</feature>
<evidence type="ECO:0000256" key="5">
    <source>
        <dbReference type="SAM" id="SignalP"/>
    </source>
</evidence>
<organism evidence="6 7">
    <name type="scientific">Microbacterium azadirachtae</name>
    <dbReference type="NCBI Taxonomy" id="582680"/>
    <lineage>
        <taxon>Bacteria</taxon>
        <taxon>Bacillati</taxon>
        <taxon>Actinomycetota</taxon>
        <taxon>Actinomycetes</taxon>
        <taxon>Micrococcales</taxon>
        <taxon>Microbacteriaceae</taxon>
        <taxon>Microbacterium</taxon>
    </lineage>
</organism>
<dbReference type="GO" id="GO:0042956">
    <property type="term" value="P:maltodextrin transmembrane transport"/>
    <property type="evidence" value="ECO:0007669"/>
    <property type="project" value="TreeGrafter"/>
</dbReference>
<dbReference type="InterPro" id="IPR006059">
    <property type="entry name" value="SBP"/>
</dbReference>
<dbReference type="InterPro" id="IPR006060">
    <property type="entry name" value="Maltose/Cyclodextrin-bd"/>
</dbReference>
<protein>
    <submittedName>
        <fullName evidence="6">Cyclodextrin-binding protein</fullName>
    </submittedName>
</protein>
<dbReference type="PRINTS" id="PR00181">
    <property type="entry name" value="MALTOSEBP"/>
</dbReference>
<gene>
    <name evidence="6" type="primary">cycB_3</name>
    <name evidence="6" type="ORF">RL72_01220</name>
</gene>
<dbReference type="EMBL" id="JYIT01000067">
    <property type="protein sequence ID" value="KJL26011.1"/>
    <property type="molecule type" value="Genomic_DNA"/>
</dbReference>
<comment type="caution">
    <text evidence="6">The sequence shown here is derived from an EMBL/GenBank/DDBJ whole genome shotgun (WGS) entry which is preliminary data.</text>
</comment>
<dbReference type="PROSITE" id="PS51257">
    <property type="entry name" value="PROKAR_LIPOPROTEIN"/>
    <property type="match status" value="1"/>
</dbReference>
<dbReference type="PANTHER" id="PTHR30061">
    <property type="entry name" value="MALTOSE-BINDING PERIPLASMIC PROTEIN"/>
    <property type="match status" value="1"/>
</dbReference>
<keyword evidence="7" id="KW-1185">Reference proteome</keyword>
<comment type="similarity">
    <text evidence="1">Belongs to the bacterial solute-binding protein 1 family.</text>
</comment>
<evidence type="ECO:0000256" key="1">
    <source>
        <dbReference type="ARBA" id="ARBA00008520"/>
    </source>
</evidence>
<dbReference type="RefSeq" id="WP_045249936.1">
    <property type="nucleotide sequence ID" value="NZ_JYIT01000067.1"/>
</dbReference>
<dbReference type="GO" id="GO:1901982">
    <property type="term" value="F:maltose binding"/>
    <property type="evidence" value="ECO:0007669"/>
    <property type="project" value="TreeGrafter"/>
</dbReference>
<proteinExistence type="inferred from homology"/>
<keyword evidence="4 5" id="KW-0732">Signal</keyword>